<dbReference type="OrthoDB" id="5378502at2759"/>
<feature type="region of interest" description="Disordered" evidence="1">
    <location>
        <begin position="1"/>
        <end position="105"/>
    </location>
</feature>
<feature type="compositionally biased region" description="Basic and acidic residues" evidence="1">
    <location>
        <begin position="75"/>
        <end position="97"/>
    </location>
</feature>
<protein>
    <submittedName>
        <fullName evidence="2">Uncharacterized protein</fullName>
    </submittedName>
</protein>
<gene>
    <name evidence="2" type="ORF">ASPGLDRAFT_28567</name>
</gene>
<reference evidence="3" key="1">
    <citation type="journal article" date="2017" name="Genome Biol.">
        <title>Comparative genomics reveals high biological diversity and specific adaptations in the industrially and medically important fungal genus Aspergillus.</title>
        <authorList>
            <person name="de Vries R.P."/>
            <person name="Riley R."/>
            <person name="Wiebenga A."/>
            <person name="Aguilar-Osorio G."/>
            <person name="Amillis S."/>
            <person name="Uchima C.A."/>
            <person name="Anderluh G."/>
            <person name="Asadollahi M."/>
            <person name="Askin M."/>
            <person name="Barry K."/>
            <person name="Battaglia E."/>
            <person name="Bayram O."/>
            <person name="Benocci T."/>
            <person name="Braus-Stromeyer S.A."/>
            <person name="Caldana C."/>
            <person name="Canovas D."/>
            <person name="Cerqueira G.C."/>
            <person name="Chen F."/>
            <person name="Chen W."/>
            <person name="Choi C."/>
            <person name="Clum A."/>
            <person name="Dos Santos R.A."/>
            <person name="Damasio A.R."/>
            <person name="Diallinas G."/>
            <person name="Emri T."/>
            <person name="Fekete E."/>
            <person name="Flipphi M."/>
            <person name="Freyberg S."/>
            <person name="Gallo A."/>
            <person name="Gournas C."/>
            <person name="Habgood R."/>
            <person name="Hainaut M."/>
            <person name="Harispe M.L."/>
            <person name="Henrissat B."/>
            <person name="Hilden K.S."/>
            <person name="Hope R."/>
            <person name="Hossain A."/>
            <person name="Karabika E."/>
            <person name="Karaffa L."/>
            <person name="Karanyi Z."/>
            <person name="Krasevec N."/>
            <person name="Kuo A."/>
            <person name="Kusch H."/>
            <person name="LaButti K."/>
            <person name="Lagendijk E.L."/>
            <person name="Lapidus A."/>
            <person name="Levasseur A."/>
            <person name="Lindquist E."/>
            <person name="Lipzen A."/>
            <person name="Logrieco A.F."/>
            <person name="MacCabe A."/>
            <person name="Maekelae M.R."/>
            <person name="Malavazi I."/>
            <person name="Melin P."/>
            <person name="Meyer V."/>
            <person name="Mielnichuk N."/>
            <person name="Miskei M."/>
            <person name="Molnar A.P."/>
            <person name="Mule G."/>
            <person name="Ngan C.Y."/>
            <person name="Orejas M."/>
            <person name="Orosz E."/>
            <person name="Ouedraogo J.P."/>
            <person name="Overkamp K.M."/>
            <person name="Park H.-S."/>
            <person name="Perrone G."/>
            <person name="Piumi F."/>
            <person name="Punt P.J."/>
            <person name="Ram A.F."/>
            <person name="Ramon A."/>
            <person name="Rauscher S."/>
            <person name="Record E."/>
            <person name="Riano-Pachon D.M."/>
            <person name="Robert V."/>
            <person name="Roehrig J."/>
            <person name="Ruller R."/>
            <person name="Salamov A."/>
            <person name="Salih N.S."/>
            <person name="Samson R.A."/>
            <person name="Sandor E."/>
            <person name="Sanguinetti M."/>
            <person name="Schuetze T."/>
            <person name="Sepcic K."/>
            <person name="Shelest E."/>
            <person name="Sherlock G."/>
            <person name="Sophianopoulou V."/>
            <person name="Squina F.M."/>
            <person name="Sun H."/>
            <person name="Susca A."/>
            <person name="Todd R.B."/>
            <person name="Tsang A."/>
            <person name="Unkles S.E."/>
            <person name="van de Wiele N."/>
            <person name="van Rossen-Uffink D."/>
            <person name="Oliveira J.V."/>
            <person name="Vesth T.C."/>
            <person name="Visser J."/>
            <person name="Yu J.-H."/>
            <person name="Zhou M."/>
            <person name="Andersen M.R."/>
            <person name="Archer D.B."/>
            <person name="Baker S.E."/>
            <person name="Benoit I."/>
            <person name="Brakhage A.A."/>
            <person name="Braus G.H."/>
            <person name="Fischer R."/>
            <person name="Frisvad J.C."/>
            <person name="Goldman G.H."/>
            <person name="Houbraken J."/>
            <person name="Oakley B."/>
            <person name="Pocsi I."/>
            <person name="Scazzocchio C."/>
            <person name="Seiboth B."/>
            <person name="vanKuyk P.A."/>
            <person name="Wortman J."/>
            <person name="Dyer P.S."/>
            <person name="Grigoriev I.V."/>
        </authorList>
    </citation>
    <scope>NUCLEOTIDE SEQUENCE [LARGE SCALE GENOMIC DNA]</scope>
    <source>
        <strain evidence="3">CBS 516.65</strain>
    </source>
</reference>
<dbReference type="Proteomes" id="UP000184300">
    <property type="component" value="Unassembled WGS sequence"/>
</dbReference>
<sequence>MRLRGTVNAPQRLKDEATYEECPRQSLRRSRDPPLHQYVDYNPNLPPAAFPTLNEPRVPGKRDKKASRQGNTIQRQDEPRRDHHPDSRIHNGPDRKNTTTGVNVRAKPEKLPEGWVMADGDDHPIAVSWVASNGDYNPIYTRNMDMMANTDSNTSFACRDVEESDHEMDSSPDGGMKEAIPIHDPEWSDLSPRIQVEIADSLLQHYNWPTVVHMLGLTTKQCEKTQEYMAQREKQLGLEDVQLQRMREKQLKALLRIDNSALKHDRSPHKFVFRRASRQYGRRLSDAIKMDFFSCYPGELMNARRFLDKRRIDNGYAGEWSDGIADWKATEEEKNRTVSETESPLVNAFASIDGCADGAVPDFDLPASKRPHLNITIYPGPAKDIFERQGDPDLSRLCSITHRDALLHPCIKPLKAVTSPLPIIYHLVDPMPPQPSTEKLAELVVRGNPVPVSTWLRDRLNKIGLEVKQGVSRSLEDKTWEDGSDDDWLSAFPLMEPEPRSFESHSQLTPPGKVILERNPDDLQANEQFLDFDDMIEIEEDATGDEVMVDSSEVSRPPSPSPSSLGFSDNVRSATSYVETTPEAGNSDCDEQSDEDEDEMVLVPTPTPSPTKGLLMGNR</sequence>
<evidence type="ECO:0000256" key="1">
    <source>
        <dbReference type="SAM" id="MobiDB-lite"/>
    </source>
</evidence>
<evidence type="ECO:0000313" key="2">
    <source>
        <dbReference type="EMBL" id="OJJ80920.1"/>
    </source>
</evidence>
<feature type="region of interest" description="Disordered" evidence="1">
    <location>
        <begin position="547"/>
        <end position="619"/>
    </location>
</feature>
<feature type="compositionally biased region" description="Acidic residues" evidence="1">
    <location>
        <begin position="588"/>
        <end position="600"/>
    </location>
</feature>
<proteinExistence type="predicted"/>
<organism evidence="2 3">
    <name type="scientific">Aspergillus glaucus CBS 516.65</name>
    <dbReference type="NCBI Taxonomy" id="1160497"/>
    <lineage>
        <taxon>Eukaryota</taxon>
        <taxon>Fungi</taxon>
        <taxon>Dikarya</taxon>
        <taxon>Ascomycota</taxon>
        <taxon>Pezizomycotina</taxon>
        <taxon>Eurotiomycetes</taxon>
        <taxon>Eurotiomycetidae</taxon>
        <taxon>Eurotiales</taxon>
        <taxon>Aspergillaceae</taxon>
        <taxon>Aspergillus</taxon>
        <taxon>Aspergillus subgen. Aspergillus</taxon>
    </lineage>
</organism>
<evidence type="ECO:0000313" key="3">
    <source>
        <dbReference type="Proteomes" id="UP000184300"/>
    </source>
</evidence>
<dbReference type="RefSeq" id="XP_022397618.1">
    <property type="nucleotide sequence ID" value="XM_022543769.1"/>
</dbReference>
<feature type="compositionally biased region" description="Polar residues" evidence="1">
    <location>
        <begin position="565"/>
        <end position="579"/>
    </location>
</feature>
<keyword evidence="3" id="KW-1185">Reference proteome</keyword>
<name>A0A1L9VAJ3_ASPGL</name>
<dbReference type="GeneID" id="34460030"/>
<dbReference type="AlphaFoldDB" id="A0A1L9VAJ3"/>
<dbReference type="STRING" id="1160497.A0A1L9VAJ3"/>
<accession>A0A1L9VAJ3</accession>
<dbReference type="EMBL" id="KV878908">
    <property type="protein sequence ID" value="OJJ80920.1"/>
    <property type="molecule type" value="Genomic_DNA"/>
</dbReference>
<feature type="compositionally biased region" description="Basic and acidic residues" evidence="1">
    <location>
        <begin position="12"/>
        <end position="34"/>
    </location>
</feature>
<dbReference type="VEuPathDB" id="FungiDB:ASPGLDRAFT_28567"/>